<feature type="compositionally biased region" description="Acidic residues" evidence="2">
    <location>
        <begin position="686"/>
        <end position="704"/>
    </location>
</feature>
<organism evidence="3">
    <name type="scientific">Trypanosoma brucei equiperdum</name>
    <dbReference type="NCBI Taxonomy" id="630700"/>
    <lineage>
        <taxon>Eukaryota</taxon>
        <taxon>Discoba</taxon>
        <taxon>Euglenozoa</taxon>
        <taxon>Kinetoplastea</taxon>
        <taxon>Metakinetoplastina</taxon>
        <taxon>Trypanosomatida</taxon>
        <taxon>Trypanosomatidae</taxon>
        <taxon>Trypanosoma</taxon>
    </lineage>
</organism>
<evidence type="ECO:0000256" key="2">
    <source>
        <dbReference type="SAM" id="MobiDB-lite"/>
    </source>
</evidence>
<gene>
    <name evidence="3" type="ORF">DPX39_010035500</name>
</gene>
<evidence type="ECO:0000256" key="1">
    <source>
        <dbReference type="SAM" id="Coils"/>
    </source>
</evidence>
<name>A0A3L6LCC7_9TRYP</name>
<dbReference type="Proteomes" id="UP000266743">
    <property type="component" value="Chromosome 1"/>
</dbReference>
<feature type="compositionally biased region" description="Low complexity" evidence="2">
    <location>
        <begin position="671"/>
        <end position="682"/>
    </location>
</feature>
<dbReference type="EMBL" id="QSBY01000001">
    <property type="protein sequence ID" value="RHW74219.1"/>
    <property type="molecule type" value="Genomic_DNA"/>
</dbReference>
<proteinExistence type="predicted"/>
<keyword evidence="1" id="KW-0175">Coiled coil</keyword>
<feature type="region of interest" description="Disordered" evidence="2">
    <location>
        <begin position="667"/>
        <end position="735"/>
    </location>
</feature>
<comment type="caution">
    <text evidence="3">The sequence shown here is derived from an EMBL/GenBank/DDBJ whole genome shotgun (WGS) entry which is preliminary data.</text>
</comment>
<evidence type="ECO:0000313" key="3">
    <source>
        <dbReference type="EMBL" id="RHW74219.1"/>
    </source>
</evidence>
<feature type="compositionally biased region" description="Acidic residues" evidence="2">
    <location>
        <begin position="766"/>
        <end position="779"/>
    </location>
</feature>
<dbReference type="AlphaFoldDB" id="A0A3L6LCC7"/>
<protein>
    <submittedName>
        <fullName evidence="3">COG4 transport protein</fullName>
    </submittedName>
</protein>
<sequence length="791" mass="84838">MTSFLPSQVTARNSNGLAGVKSDAVSSTMSTHFTPFNHSNTNTNATIPQPGCLSTQCGGTGTVNNDVQVVTAASGCNATNNPFDIFSSYVASSAPNSVAISNNVVNSHVEASKEDVSVSRLSNNSATLGATADFNPALPGCVAEMQKFMSDRSIRPEEKEAVSIIEFALGRYAVARMQVKQRLEEGEAILRRWDELQKAIECAAASFQATSAASLTDSFLFTSPQQPLQHMVPNGPVGSVKGQRGRSRVDVDLSECKGILSHVGTFAQSFKKLREEQDQVCAALGDIQTKSPSHNNGQSLGFPFVVPPQREQLSLGGHPVDDLQVTVHVCGLRLRQQWEEVVGASCGDLLRGLKENVTANRALVALQGLCNDARERLNDMRTRIARLGSNRVEEAGRLDERLAAMDSYDPTMEEYEARRRQIDTELSTVKGWLEAIVQVQASADQVHETLRSWSAGIDIGTVLSPHQHQQQQEGPASANDRASSCWAVSTPSATTAAASIAECRLSSIRSSCQTGGAPDCRATYPQVNAAPSPVMRMIGTTVLPLTRYDSTRVGDDTTTATTASTTTTFVAANGVTGVMANQNVSMPPQHVENICISVPTSGNEGSAVVCSDKKLQSSSDIQTVNAPKELGNGALVVQLKDECAAVAVRDGTVADAAVVVEANKRKVRPSNETNNGEGNAAGCRDENDDDVDVDDVDVDDDDDADSRTSLFHPSAFSGGDRKKRRRREREPKRNGCMNTFASFFRAVINRATDAGESDGGSRTDGEEYEGSDASDDEDTEQLHKKTRVRLW</sequence>
<accession>A0A3L6LCC7</accession>
<reference evidence="3" key="1">
    <citation type="submission" date="2018-09" db="EMBL/GenBank/DDBJ databases">
        <title>whole genome sequence of T. equiperdum IVM-t1 strain.</title>
        <authorList>
            <person name="Suganuma K."/>
        </authorList>
    </citation>
    <scope>NUCLEOTIDE SEQUENCE [LARGE SCALE GENOMIC DNA]</scope>
    <source>
        <strain evidence="3">IVM-t1</strain>
    </source>
</reference>
<feature type="region of interest" description="Disordered" evidence="2">
    <location>
        <begin position="751"/>
        <end position="791"/>
    </location>
</feature>
<feature type="coiled-coil region" evidence="1">
    <location>
        <begin position="363"/>
        <end position="390"/>
    </location>
</feature>